<dbReference type="Proteomes" id="UP000007875">
    <property type="component" value="Unassembled WGS sequence"/>
</dbReference>
<dbReference type="HOGENOM" id="CLU_004131_3_1_1"/>
<dbReference type="PROSITE" id="PS00058">
    <property type="entry name" value="DNA_MISMATCH_REPAIR_1"/>
    <property type="match status" value="1"/>
</dbReference>
<evidence type="ECO:0008006" key="4">
    <source>
        <dbReference type="Google" id="ProtNLM"/>
    </source>
</evidence>
<dbReference type="GO" id="GO:0016887">
    <property type="term" value="F:ATP hydrolysis activity"/>
    <property type="evidence" value="ECO:0007669"/>
    <property type="project" value="InterPro"/>
</dbReference>
<dbReference type="OMA" id="AKHERAC"/>
<evidence type="ECO:0000313" key="2">
    <source>
        <dbReference type="Ensembl" id="ENSCSAVP00000011755.1"/>
    </source>
</evidence>
<keyword evidence="3" id="KW-1185">Reference proteome</keyword>
<dbReference type="InterPro" id="IPR036890">
    <property type="entry name" value="HATPase_C_sf"/>
</dbReference>
<dbReference type="InParanoid" id="H2Z2E3"/>
<dbReference type="InterPro" id="IPR038973">
    <property type="entry name" value="MutL/Mlh/Pms-like"/>
</dbReference>
<dbReference type="PANTHER" id="PTHR10073:SF52">
    <property type="entry name" value="MISMATCH REPAIR ENDONUCLEASE PMS2"/>
    <property type="match status" value="1"/>
</dbReference>
<dbReference type="AlphaFoldDB" id="H2Z2E3"/>
<reference evidence="2" key="2">
    <citation type="submission" date="2025-08" db="UniProtKB">
        <authorList>
            <consortium name="Ensembl"/>
        </authorList>
    </citation>
    <scope>IDENTIFICATION</scope>
</reference>
<dbReference type="GeneTree" id="ENSGT00940000155381"/>
<dbReference type="SUPFAM" id="SSF55874">
    <property type="entry name" value="ATPase domain of HSP90 chaperone/DNA topoisomerase II/histidine kinase"/>
    <property type="match status" value="1"/>
</dbReference>
<reference evidence="2" key="3">
    <citation type="submission" date="2025-09" db="UniProtKB">
        <authorList>
            <consortium name="Ensembl"/>
        </authorList>
    </citation>
    <scope>IDENTIFICATION</scope>
</reference>
<dbReference type="Gene3D" id="3.30.565.10">
    <property type="entry name" value="Histidine kinase-like ATPase, C-terminal domain"/>
    <property type="match status" value="1"/>
</dbReference>
<evidence type="ECO:0000256" key="1">
    <source>
        <dbReference type="ARBA" id="ARBA00006082"/>
    </source>
</evidence>
<dbReference type="PANTHER" id="PTHR10073">
    <property type="entry name" value="DNA MISMATCH REPAIR PROTEIN MLH, PMS, MUTL"/>
    <property type="match status" value="1"/>
</dbReference>
<evidence type="ECO:0000313" key="3">
    <source>
        <dbReference type="Proteomes" id="UP000007875"/>
    </source>
</evidence>
<dbReference type="eggNOG" id="KOG1978">
    <property type="taxonomic scope" value="Eukaryota"/>
</dbReference>
<dbReference type="GO" id="GO:0032389">
    <property type="term" value="C:MutLalpha complex"/>
    <property type="evidence" value="ECO:0007669"/>
    <property type="project" value="TreeGrafter"/>
</dbReference>
<reference evidence="3" key="1">
    <citation type="submission" date="2003-08" db="EMBL/GenBank/DDBJ databases">
        <authorList>
            <person name="Birren B."/>
            <person name="Nusbaum C."/>
            <person name="Abebe A."/>
            <person name="Abouelleil A."/>
            <person name="Adekoya E."/>
            <person name="Ait-zahra M."/>
            <person name="Allen N."/>
            <person name="Allen T."/>
            <person name="An P."/>
            <person name="Anderson M."/>
            <person name="Anderson S."/>
            <person name="Arachchi H."/>
            <person name="Armbruster J."/>
            <person name="Bachantsang P."/>
            <person name="Baldwin J."/>
            <person name="Barry A."/>
            <person name="Bayul T."/>
            <person name="Blitshsteyn B."/>
            <person name="Bloom T."/>
            <person name="Blye J."/>
            <person name="Boguslavskiy L."/>
            <person name="Borowsky M."/>
            <person name="Boukhgalter B."/>
            <person name="Brunache A."/>
            <person name="Butler J."/>
            <person name="Calixte N."/>
            <person name="Calvo S."/>
            <person name="Camarata J."/>
            <person name="Campo K."/>
            <person name="Chang J."/>
            <person name="Cheshatsang Y."/>
            <person name="Citroen M."/>
            <person name="Collymore A."/>
            <person name="Considine T."/>
            <person name="Cook A."/>
            <person name="Cooke P."/>
            <person name="Corum B."/>
            <person name="Cuomo C."/>
            <person name="David R."/>
            <person name="Dawoe T."/>
            <person name="Degray S."/>
            <person name="Dodge S."/>
            <person name="Dooley K."/>
            <person name="Dorje P."/>
            <person name="Dorjee K."/>
            <person name="Dorris L."/>
            <person name="Duffey N."/>
            <person name="Dupes A."/>
            <person name="Elkins T."/>
            <person name="Engels R."/>
            <person name="Erickson J."/>
            <person name="Farina A."/>
            <person name="Faro S."/>
            <person name="Ferreira P."/>
            <person name="Fischer H."/>
            <person name="Fitzgerald M."/>
            <person name="Foley K."/>
            <person name="Gage D."/>
            <person name="Galagan J."/>
            <person name="Gearin G."/>
            <person name="Gnerre S."/>
            <person name="Gnirke A."/>
            <person name="Goyette A."/>
            <person name="Graham J."/>
            <person name="Grandbois E."/>
            <person name="Gyaltsen K."/>
            <person name="Hafez N."/>
            <person name="Hagopian D."/>
            <person name="Hagos B."/>
            <person name="Hall J."/>
            <person name="Hatcher B."/>
            <person name="Heller A."/>
            <person name="Higgins H."/>
            <person name="Honan T."/>
            <person name="Horn A."/>
            <person name="Houde N."/>
            <person name="Hughes L."/>
            <person name="Hulme W."/>
            <person name="Husby E."/>
            <person name="Iliev I."/>
            <person name="Jaffe D."/>
            <person name="Jones C."/>
            <person name="Kamal M."/>
            <person name="Kamat A."/>
            <person name="Kamvysselis M."/>
            <person name="Karlsson E."/>
            <person name="Kells C."/>
            <person name="Kieu A."/>
            <person name="Kisner P."/>
            <person name="Kodira C."/>
            <person name="Kulbokas E."/>
            <person name="Labutti K."/>
            <person name="Lama D."/>
            <person name="Landers T."/>
            <person name="Leger J."/>
            <person name="Levine S."/>
            <person name="Lewis D."/>
            <person name="Lewis T."/>
            <person name="Lindblad-toh K."/>
            <person name="Liu X."/>
            <person name="Lokyitsang T."/>
            <person name="Lokyitsang Y."/>
            <person name="Lucien O."/>
            <person name="Lui A."/>
            <person name="Ma L.J."/>
            <person name="Mabbitt R."/>
            <person name="Macdonald J."/>
            <person name="Maclean C."/>
            <person name="Major J."/>
            <person name="Manning J."/>
            <person name="Marabella R."/>
            <person name="Maru K."/>
            <person name="Matthews C."/>
            <person name="Mauceli E."/>
            <person name="Mccarthy M."/>
            <person name="Mcdonough S."/>
            <person name="Mcghee T."/>
            <person name="Meldrim J."/>
            <person name="Meneus L."/>
            <person name="Mesirov J."/>
            <person name="Mihalev A."/>
            <person name="Mihova T."/>
            <person name="Mikkelsen T."/>
            <person name="Mlenga V."/>
            <person name="Moru K."/>
            <person name="Mozes J."/>
            <person name="Mulrain L."/>
            <person name="Munson G."/>
            <person name="Naylor J."/>
            <person name="Newes C."/>
            <person name="Nguyen C."/>
            <person name="Nguyen N."/>
            <person name="Nguyen T."/>
            <person name="Nicol R."/>
            <person name="Nielsen C."/>
            <person name="Nizzari M."/>
            <person name="Norbu C."/>
            <person name="Norbu N."/>
            <person name="O'donnell P."/>
            <person name="Okoawo O."/>
            <person name="O'leary S."/>
            <person name="Omotosho B."/>
            <person name="O'neill K."/>
            <person name="Osman S."/>
            <person name="Parker S."/>
            <person name="Perrin D."/>
            <person name="Phunkhang P."/>
            <person name="Piqani B."/>
            <person name="Purcell S."/>
            <person name="Rachupka T."/>
            <person name="Ramasamy U."/>
            <person name="Rameau R."/>
            <person name="Ray V."/>
            <person name="Raymond C."/>
            <person name="Retta R."/>
            <person name="Richardson S."/>
            <person name="Rise C."/>
            <person name="Rodriguez J."/>
            <person name="Rogers J."/>
            <person name="Rogov P."/>
            <person name="Rutman M."/>
            <person name="Schupbach R."/>
            <person name="Seaman C."/>
            <person name="Settipalli S."/>
            <person name="Sharpe T."/>
            <person name="Sheridan J."/>
            <person name="Sherpa N."/>
            <person name="Shi J."/>
            <person name="Smirnov S."/>
            <person name="Smith C."/>
            <person name="Sougnez C."/>
            <person name="Spencer B."/>
            <person name="Stalker J."/>
            <person name="Stange-thomann N."/>
            <person name="Stavropoulos S."/>
            <person name="Stetson K."/>
            <person name="Stone C."/>
            <person name="Stone S."/>
            <person name="Stubbs M."/>
            <person name="Talamas J."/>
            <person name="Tchuinga P."/>
            <person name="Tenzing P."/>
            <person name="Tesfaye S."/>
            <person name="Theodore J."/>
            <person name="Thoulutsang Y."/>
            <person name="Topham K."/>
            <person name="Towey S."/>
            <person name="Tsamla T."/>
            <person name="Tsomo N."/>
            <person name="Vallee D."/>
            <person name="Vassiliev H."/>
            <person name="Venkataraman V."/>
            <person name="Vinson J."/>
            <person name="Vo A."/>
            <person name="Wade C."/>
            <person name="Wang S."/>
            <person name="Wangchuk T."/>
            <person name="Wangdi T."/>
            <person name="Whittaker C."/>
            <person name="Wilkinson J."/>
            <person name="Wu Y."/>
            <person name="Wyman D."/>
            <person name="Yadav S."/>
            <person name="Yang S."/>
            <person name="Yang X."/>
            <person name="Yeager S."/>
            <person name="Yee E."/>
            <person name="Young G."/>
            <person name="Zainoun J."/>
            <person name="Zembeck L."/>
            <person name="Zimmer A."/>
            <person name="Zody M."/>
            <person name="Lander E."/>
        </authorList>
    </citation>
    <scope>NUCLEOTIDE SEQUENCE [LARGE SCALE GENOMIC DNA]</scope>
</reference>
<dbReference type="CDD" id="cd16926">
    <property type="entry name" value="HATPase_MutL-MLH-PMS-like"/>
    <property type="match status" value="1"/>
</dbReference>
<dbReference type="GO" id="GO:0006298">
    <property type="term" value="P:mismatch repair"/>
    <property type="evidence" value="ECO:0007669"/>
    <property type="project" value="InterPro"/>
</dbReference>
<proteinExistence type="inferred from homology"/>
<dbReference type="GO" id="GO:0140664">
    <property type="term" value="F:ATP-dependent DNA damage sensor activity"/>
    <property type="evidence" value="ECO:0007669"/>
    <property type="project" value="InterPro"/>
</dbReference>
<dbReference type="STRING" id="51511.ENSCSAVP00000011755"/>
<protein>
    <recommendedName>
        <fullName evidence="4">DNA mismatch repair protein S5 domain-containing protein</fullName>
    </recommendedName>
</protein>
<name>H2Z2E3_CIOSA</name>
<accession>H2Z2E3</accession>
<comment type="similarity">
    <text evidence="1">Belongs to the DNA mismatch repair MutL/HexB family.</text>
</comment>
<dbReference type="InterPro" id="IPR014762">
    <property type="entry name" value="DNA_mismatch_repair_CS"/>
</dbReference>
<dbReference type="Ensembl" id="ENSCSAVT00000011892.1">
    <property type="protein sequence ID" value="ENSCSAVP00000011755.1"/>
    <property type="gene ID" value="ENSCSAVG00000006896.1"/>
</dbReference>
<organism evidence="2 3">
    <name type="scientific">Ciona savignyi</name>
    <name type="common">Pacific transparent sea squirt</name>
    <dbReference type="NCBI Taxonomy" id="51511"/>
    <lineage>
        <taxon>Eukaryota</taxon>
        <taxon>Metazoa</taxon>
        <taxon>Chordata</taxon>
        <taxon>Tunicata</taxon>
        <taxon>Ascidiacea</taxon>
        <taxon>Phlebobranchia</taxon>
        <taxon>Cionidae</taxon>
        <taxon>Ciona</taxon>
    </lineage>
</organism>
<dbReference type="Pfam" id="PF13589">
    <property type="entry name" value="HATPase_c_3"/>
    <property type="match status" value="1"/>
</dbReference>
<sequence length="181" mass="20107">ISPIDPTAVHRICSGQVVNDIATAVKELVENSLDSGASTIDVRLKSSGLKMIEVEDDGSGILEDNFHGLKFHDYDITALKHQTSKLSEFDELRLVGTFGFRGEALSSLCALCDVTISTKHANQVSFECFYDHEGHMTSKTPIARRRGTTVILRDVFSTLPVRHKELARNIRKVFMEILFIG</sequence>